<feature type="domain" description="Polysaccharide pyruvyl transferase" evidence="2">
    <location>
        <begin position="14"/>
        <end position="293"/>
    </location>
</feature>
<evidence type="ECO:0000313" key="3">
    <source>
        <dbReference type="EMBL" id="TRU16355.1"/>
    </source>
</evidence>
<dbReference type="EMBL" id="SFBK01000310">
    <property type="protein sequence ID" value="TRU16355.1"/>
    <property type="molecule type" value="Genomic_DNA"/>
</dbReference>
<proteinExistence type="predicted"/>
<keyword evidence="1" id="KW-0472">Membrane</keyword>
<dbReference type="AlphaFoldDB" id="A0A552D2K7"/>
<evidence type="ECO:0000313" key="4">
    <source>
        <dbReference type="Proteomes" id="UP000320551"/>
    </source>
</evidence>
<reference evidence="3 4" key="1">
    <citation type="submission" date="2019-01" db="EMBL/GenBank/DDBJ databases">
        <title>Coherence of Microcystis species and biogeography revealed through population genomics.</title>
        <authorList>
            <person name="Perez-Carrascal O.M."/>
            <person name="Terrat Y."/>
            <person name="Giani A."/>
            <person name="Fortin N."/>
            <person name="Tromas N."/>
            <person name="Shapiro B.J."/>
        </authorList>
    </citation>
    <scope>NUCLEOTIDE SEQUENCE [LARGE SCALE GENOMIC DNA]</scope>
    <source>
        <strain evidence="3">Ma_QC_B_20070730_S2</strain>
    </source>
</reference>
<organism evidence="3 4">
    <name type="scientific">Microcystis aeruginosa Ma_QC_B_20070730_S2</name>
    <dbReference type="NCBI Taxonomy" id="2486256"/>
    <lineage>
        <taxon>Bacteria</taxon>
        <taxon>Bacillati</taxon>
        <taxon>Cyanobacteriota</taxon>
        <taxon>Cyanophyceae</taxon>
        <taxon>Oscillatoriophycideae</taxon>
        <taxon>Chroococcales</taxon>
        <taxon>Microcystaceae</taxon>
        <taxon>Microcystis</taxon>
    </lineage>
</organism>
<dbReference type="Proteomes" id="UP000320551">
    <property type="component" value="Unassembled WGS sequence"/>
</dbReference>
<comment type="caution">
    <text evidence="3">The sequence shown here is derived from an EMBL/GenBank/DDBJ whole genome shotgun (WGS) entry which is preliminary data.</text>
</comment>
<dbReference type="Pfam" id="PF04230">
    <property type="entry name" value="PS_pyruv_trans"/>
    <property type="match status" value="1"/>
</dbReference>
<sequence length="356" mass="41233">MSKVGILTYHFTINFGATLQAYALYQLIKEHGYEVEFIDYRPKWLRVLDSRYLYWGFLRQRYLPSPYFISGAVKAWKMRQFLISNMNLSSKTYYTKEELKNCENEYDVVICGSDEIWNINREFDTSYFLDFISNPKTRKISYAASFGSTTSLGDQKNSVCNLLKDFYAISVRDTNSVKLVNECSREATKVLDPTFLGDFTKIIKYPEVKNKYILVYGNLTKEEGNYVKSVADMEGLDIICVGARPGRGNPHINLIGIGPDEWLGYFARASYVFTSFFHGVVFSIIFKKPFTNFPRLDRPIKVKDLLLDLGLENRIITNEKISQAKPKLPEEISWENLNLEKMIEQSKIHLLNSLEN</sequence>
<evidence type="ECO:0000259" key="2">
    <source>
        <dbReference type="Pfam" id="PF04230"/>
    </source>
</evidence>
<keyword evidence="1" id="KW-0812">Transmembrane</keyword>
<dbReference type="InterPro" id="IPR007345">
    <property type="entry name" value="Polysacch_pyruvyl_Trfase"/>
</dbReference>
<keyword evidence="1" id="KW-1133">Transmembrane helix</keyword>
<accession>A0A552D2K7</accession>
<evidence type="ECO:0000256" key="1">
    <source>
        <dbReference type="SAM" id="Phobius"/>
    </source>
</evidence>
<feature type="transmembrane region" description="Helical" evidence="1">
    <location>
        <begin position="262"/>
        <end position="286"/>
    </location>
</feature>
<keyword evidence="3" id="KW-0808">Transferase</keyword>
<name>A0A552D2K7_MICAE</name>
<gene>
    <name evidence="3" type="ORF">EWV80_23745</name>
</gene>
<dbReference type="GO" id="GO:0016740">
    <property type="term" value="F:transferase activity"/>
    <property type="evidence" value="ECO:0007669"/>
    <property type="project" value="UniProtKB-KW"/>
</dbReference>
<protein>
    <submittedName>
        <fullName evidence="3">Polysaccharide pyruvyl transferase family protein</fullName>
    </submittedName>
</protein>